<protein>
    <submittedName>
        <fullName evidence="2">Carboxymuconolactone decarboxylase family protein</fullName>
    </submittedName>
</protein>
<keyword evidence="3" id="KW-1185">Reference proteome</keyword>
<name>A0ABW5FKK2_9PSEU</name>
<dbReference type="RefSeq" id="WP_378260600.1">
    <property type="nucleotide sequence ID" value="NZ_JBHUKR010000004.1"/>
</dbReference>
<dbReference type="SUPFAM" id="SSF69118">
    <property type="entry name" value="AhpD-like"/>
    <property type="match status" value="1"/>
</dbReference>
<dbReference type="Gene3D" id="1.20.1290.10">
    <property type="entry name" value="AhpD-like"/>
    <property type="match status" value="1"/>
</dbReference>
<proteinExistence type="predicted"/>
<evidence type="ECO:0000313" key="2">
    <source>
        <dbReference type="EMBL" id="MFD2415100.1"/>
    </source>
</evidence>
<sequence length="187" mass="20176">MARIARLTPDQLDEHQRVVYDAIASGPRTANGVFSLTDEDGGLEGPFNAMLLHPAIGDALQRLGAAIRYRGELSDRAREIAILMVAAHRASRFERYAHEAAGARAGLTADEMAALREGIRPDLADPAEAAVAAATERILAHRTLTDAEYQEIAAVVGPAGVFELTTLIGYYELLALQLRIFDADQIP</sequence>
<dbReference type="PANTHER" id="PTHR34846:SF11">
    <property type="entry name" value="4-CARBOXYMUCONOLACTONE DECARBOXYLASE FAMILY PROTEIN (AFU_ORTHOLOGUE AFUA_6G11590)"/>
    <property type="match status" value="1"/>
</dbReference>
<dbReference type="EMBL" id="JBHUKR010000004">
    <property type="protein sequence ID" value="MFD2415100.1"/>
    <property type="molecule type" value="Genomic_DNA"/>
</dbReference>
<evidence type="ECO:0000259" key="1">
    <source>
        <dbReference type="Pfam" id="PF02627"/>
    </source>
</evidence>
<organism evidence="2 3">
    <name type="scientific">Amycolatopsis pigmentata</name>
    <dbReference type="NCBI Taxonomy" id="450801"/>
    <lineage>
        <taxon>Bacteria</taxon>
        <taxon>Bacillati</taxon>
        <taxon>Actinomycetota</taxon>
        <taxon>Actinomycetes</taxon>
        <taxon>Pseudonocardiales</taxon>
        <taxon>Pseudonocardiaceae</taxon>
        <taxon>Amycolatopsis</taxon>
    </lineage>
</organism>
<dbReference type="InterPro" id="IPR003779">
    <property type="entry name" value="CMD-like"/>
</dbReference>
<feature type="domain" description="Carboxymuconolactone decarboxylase-like" evidence="1">
    <location>
        <begin position="54"/>
        <end position="136"/>
    </location>
</feature>
<accession>A0ABW5FKK2</accession>
<evidence type="ECO:0000313" key="3">
    <source>
        <dbReference type="Proteomes" id="UP001597417"/>
    </source>
</evidence>
<dbReference type="Pfam" id="PF02627">
    <property type="entry name" value="CMD"/>
    <property type="match status" value="1"/>
</dbReference>
<dbReference type="PANTHER" id="PTHR34846">
    <property type="entry name" value="4-CARBOXYMUCONOLACTONE DECARBOXYLASE FAMILY PROTEIN (AFU_ORTHOLOGUE AFUA_6G11590)"/>
    <property type="match status" value="1"/>
</dbReference>
<dbReference type="Proteomes" id="UP001597417">
    <property type="component" value="Unassembled WGS sequence"/>
</dbReference>
<reference evidence="3" key="1">
    <citation type="journal article" date="2019" name="Int. J. Syst. Evol. Microbiol.">
        <title>The Global Catalogue of Microorganisms (GCM) 10K type strain sequencing project: providing services to taxonomists for standard genome sequencing and annotation.</title>
        <authorList>
            <consortium name="The Broad Institute Genomics Platform"/>
            <consortium name="The Broad Institute Genome Sequencing Center for Infectious Disease"/>
            <person name="Wu L."/>
            <person name="Ma J."/>
        </authorList>
    </citation>
    <scope>NUCLEOTIDE SEQUENCE [LARGE SCALE GENOMIC DNA]</scope>
    <source>
        <strain evidence="3">CGMCC 4.7645</strain>
    </source>
</reference>
<comment type="caution">
    <text evidence="2">The sequence shown here is derived from an EMBL/GenBank/DDBJ whole genome shotgun (WGS) entry which is preliminary data.</text>
</comment>
<dbReference type="InterPro" id="IPR029032">
    <property type="entry name" value="AhpD-like"/>
</dbReference>
<gene>
    <name evidence="2" type="ORF">ACFSXZ_02045</name>
</gene>